<keyword evidence="6" id="KW-0131">Cell cycle</keyword>
<organism evidence="7 8">
    <name type="scientific">Streptomyces tardus</name>
    <dbReference type="NCBI Taxonomy" id="2780544"/>
    <lineage>
        <taxon>Bacteria</taxon>
        <taxon>Bacillati</taxon>
        <taxon>Actinomycetota</taxon>
        <taxon>Actinomycetes</taxon>
        <taxon>Kitasatosporales</taxon>
        <taxon>Streptomycetaceae</taxon>
        <taxon>Streptomyces</taxon>
    </lineage>
</organism>
<dbReference type="RefSeq" id="WP_211041173.1">
    <property type="nucleotide sequence ID" value="NZ_JAELVF020000001.1"/>
</dbReference>
<keyword evidence="8" id="KW-1185">Reference proteome</keyword>
<comment type="similarity">
    <text evidence="2">Belongs to the SsgA family.</text>
</comment>
<dbReference type="EMBL" id="JAELVF020000001">
    <property type="protein sequence ID" value="MBU7598484.1"/>
    <property type="molecule type" value="Genomic_DNA"/>
</dbReference>
<dbReference type="Proteomes" id="UP000694501">
    <property type="component" value="Unassembled WGS sequence"/>
</dbReference>
<keyword evidence="4" id="KW-0749">Sporulation</keyword>
<dbReference type="GO" id="GO:0030428">
    <property type="term" value="C:cell septum"/>
    <property type="evidence" value="ECO:0007669"/>
    <property type="project" value="UniProtKB-SubCell"/>
</dbReference>
<dbReference type="InterPro" id="IPR006776">
    <property type="entry name" value="SsgB"/>
</dbReference>
<gene>
    <name evidence="7" type="ORF">JGS22_012880</name>
</gene>
<comment type="subcellular location">
    <subcellularLocation>
        <location evidence="1">Cell septum</location>
    </subcellularLocation>
</comment>
<evidence type="ECO:0000256" key="1">
    <source>
        <dbReference type="ARBA" id="ARBA00004431"/>
    </source>
</evidence>
<dbReference type="GO" id="GO:0000917">
    <property type="term" value="P:division septum assembly"/>
    <property type="evidence" value="ECO:0007669"/>
    <property type="project" value="UniProtKB-KW"/>
</dbReference>
<dbReference type="Pfam" id="PF04686">
    <property type="entry name" value="SsgA"/>
    <property type="match status" value="1"/>
</dbReference>
<evidence type="ECO:0000256" key="2">
    <source>
        <dbReference type="ARBA" id="ARBA00009323"/>
    </source>
</evidence>
<dbReference type="Gene3D" id="2.30.31.20">
    <property type="entry name" value="Sporulation-specific cell division protein SsgB"/>
    <property type="match status" value="1"/>
</dbReference>
<evidence type="ECO:0000256" key="4">
    <source>
        <dbReference type="ARBA" id="ARBA00022969"/>
    </source>
</evidence>
<evidence type="ECO:0000313" key="8">
    <source>
        <dbReference type="Proteomes" id="UP000694501"/>
    </source>
</evidence>
<accession>A0A949JH57</accession>
<evidence type="ECO:0000256" key="5">
    <source>
        <dbReference type="ARBA" id="ARBA00023210"/>
    </source>
</evidence>
<evidence type="ECO:0000256" key="6">
    <source>
        <dbReference type="ARBA" id="ARBA00023306"/>
    </source>
</evidence>
<keyword evidence="5" id="KW-0717">Septation</keyword>
<dbReference type="GO" id="GO:0030435">
    <property type="term" value="P:sporulation resulting in formation of a cellular spore"/>
    <property type="evidence" value="ECO:0007669"/>
    <property type="project" value="UniProtKB-KW"/>
</dbReference>
<keyword evidence="3" id="KW-0132">Cell division</keyword>
<dbReference type="InterPro" id="IPR038658">
    <property type="entry name" value="SsgB_sf"/>
</dbReference>
<comment type="caution">
    <text evidence="7">The sequence shown here is derived from an EMBL/GenBank/DDBJ whole genome shotgun (WGS) entry which is preliminary data.</text>
</comment>
<name>A0A949JH57_9ACTN</name>
<evidence type="ECO:0000256" key="3">
    <source>
        <dbReference type="ARBA" id="ARBA00022618"/>
    </source>
</evidence>
<dbReference type="AlphaFoldDB" id="A0A949JH57"/>
<proteinExistence type="inferred from homology"/>
<protein>
    <submittedName>
        <fullName evidence="7">SsgA family sporulation/cell division regulator</fullName>
    </submittedName>
</protein>
<evidence type="ECO:0000313" key="7">
    <source>
        <dbReference type="EMBL" id="MBU7598484.1"/>
    </source>
</evidence>
<sequence length="138" mass="14886">MATVTTQHAVPAQMIADETRPFLVGLHYDTADPLAVRVVFPAEAALDGVETSWFFARELLAAGVDRPTGTGAVRLWPRGEGTVFLELQAPEGVAVVDLSAVAVREFLRETYALLPTEAEAATSEVGIERELAELLHRS</sequence>
<reference evidence="7" key="1">
    <citation type="submission" date="2021-06" db="EMBL/GenBank/DDBJ databases">
        <title>Sequencing of actinobacteria type strains.</title>
        <authorList>
            <person name="Nguyen G.-S."/>
            <person name="Wentzel A."/>
        </authorList>
    </citation>
    <scope>NUCLEOTIDE SEQUENCE</scope>
    <source>
        <strain evidence="7">P38-E01</strain>
    </source>
</reference>